<dbReference type="PROSITE" id="PS51257">
    <property type="entry name" value="PROKAR_LIPOPROTEIN"/>
    <property type="match status" value="1"/>
</dbReference>
<dbReference type="AlphaFoldDB" id="A0AAU3I3D8"/>
<name>A0AAU3I3D8_9ACTN</name>
<protein>
    <recommendedName>
        <fullName evidence="4">Lipoprotein</fullName>
    </recommendedName>
</protein>
<reference evidence="3" key="1">
    <citation type="submission" date="2022-10" db="EMBL/GenBank/DDBJ databases">
        <title>The complete genomes of actinobacterial strains from the NBC collection.</title>
        <authorList>
            <person name="Joergensen T.S."/>
            <person name="Alvarez Arevalo M."/>
            <person name="Sterndorff E.B."/>
            <person name="Faurdal D."/>
            <person name="Vuksanovic O."/>
            <person name="Mourched A.-S."/>
            <person name="Charusanti P."/>
            <person name="Shaw S."/>
            <person name="Blin K."/>
            <person name="Weber T."/>
        </authorList>
    </citation>
    <scope>NUCLEOTIDE SEQUENCE</scope>
    <source>
        <strain evidence="3">NBC_01393</strain>
    </source>
</reference>
<dbReference type="EMBL" id="CP109546">
    <property type="protein sequence ID" value="WTZ11168.1"/>
    <property type="molecule type" value="Genomic_DNA"/>
</dbReference>
<feature type="signal peptide" evidence="2">
    <location>
        <begin position="1"/>
        <end position="20"/>
    </location>
</feature>
<evidence type="ECO:0008006" key="4">
    <source>
        <dbReference type="Google" id="ProtNLM"/>
    </source>
</evidence>
<evidence type="ECO:0000256" key="1">
    <source>
        <dbReference type="SAM" id="MobiDB-lite"/>
    </source>
</evidence>
<dbReference type="SUPFAM" id="SSF89392">
    <property type="entry name" value="Prokaryotic lipoproteins and lipoprotein localization factors"/>
    <property type="match status" value="1"/>
</dbReference>
<accession>A0AAU3I3D8</accession>
<feature type="region of interest" description="Disordered" evidence="1">
    <location>
        <begin position="284"/>
        <end position="315"/>
    </location>
</feature>
<dbReference type="InterPro" id="IPR029046">
    <property type="entry name" value="LolA/LolB/LppX"/>
</dbReference>
<dbReference type="Gene3D" id="2.50.20.20">
    <property type="match status" value="1"/>
</dbReference>
<feature type="chain" id="PRO_5043424190" description="Lipoprotein" evidence="2">
    <location>
        <begin position="21"/>
        <end position="315"/>
    </location>
</feature>
<evidence type="ECO:0000313" key="3">
    <source>
        <dbReference type="EMBL" id="WTZ11168.1"/>
    </source>
</evidence>
<sequence length="315" mass="32462">MKSTMVRRVTVSIALTTALAGVTACNSSDSAGSSGNGDKAGHKSVTRVSPIAALRSAQKSTDGADSARVESTTTMGTLMSMKSGGVMAWSDGITGDLTITYTGGTMAETMRRIGSDSMEARYLSDAYYANMGDAFAAQAGGKHWIRYGYDDLAKFGGGSGALLKDQMQNSSPNQSVKLLLASGDVEKVGEETVRGKRATHYAGTVDVGDLAARSSHLTAGQLSDMKKQFTQAGVTTEDVDIWVDTEDLLVKAVTKAATASGTVSSTAYYSDYGVKVSAVAPPAGDTEDFKDILTKQGMTPGSGDTSTGSGTGSPS</sequence>
<feature type="compositionally biased region" description="Low complexity" evidence="1">
    <location>
        <begin position="299"/>
        <end position="315"/>
    </location>
</feature>
<evidence type="ECO:0000256" key="2">
    <source>
        <dbReference type="SAM" id="SignalP"/>
    </source>
</evidence>
<keyword evidence="2" id="KW-0732">Signal</keyword>
<feature type="region of interest" description="Disordered" evidence="1">
    <location>
        <begin position="26"/>
        <end position="45"/>
    </location>
</feature>
<proteinExistence type="predicted"/>
<feature type="compositionally biased region" description="Low complexity" evidence="1">
    <location>
        <begin position="26"/>
        <end position="37"/>
    </location>
</feature>
<organism evidence="3">
    <name type="scientific">Streptomyces sp. NBC_01393</name>
    <dbReference type="NCBI Taxonomy" id="2903851"/>
    <lineage>
        <taxon>Bacteria</taxon>
        <taxon>Bacillati</taxon>
        <taxon>Actinomycetota</taxon>
        <taxon>Actinomycetes</taxon>
        <taxon>Kitasatosporales</taxon>
        <taxon>Streptomycetaceae</taxon>
        <taxon>Streptomyces</taxon>
    </lineage>
</organism>
<gene>
    <name evidence="3" type="ORF">OG699_26250</name>
</gene>